<organism evidence="2">
    <name type="scientific">Arundo donax</name>
    <name type="common">Giant reed</name>
    <name type="synonym">Donax arundinaceus</name>
    <dbReference type="NCBI Taxonomy" id="35708"/>
    <lineage>
        <taxon>Eukaryota</taxon>
        <taxon>Viridiplantae</taxon>
        <taxon>Streptophyta</taxon>
        <taxon>Embryophyta</taxon>
        <taxon>Tracheophyta</taxon>
        <taxon>Spermatophyta</taxon>
        <taxon>Magnoliopsida</taxon>
        <taxon>Liliopsida</taxon>
        <taxon>Poales</taxon>
        <taxon>Poaceae</taxon>
        <taxon>PACMAD clade</taxon>
        <taxon>Arundinoideae</taxon>
        <taxon>Arundineae</taxon>
        <taxon>Arundo</taxon>
    </lineage>
</organism>
<sequence length="47" mass="5689">MQASNFEISDQGKSIIITHIFFILELRYLFTLFMFIIVYVCFIVIFY</sequence>
<protein>
    <submittedName>
        <fullName evidence="2">Uncharacterized protein</fullName>
    </submittedName>
</protein>
<keyword evidence="1" id="KW-1133">Transmembrane helix</keyword>
<keyword evidence="1" id="KW-0812">Transmembrane</keyword>
<keyword evidence="1" id="KW-0472">Membrane</keyword>
<dbReference type="EMBL" id="GBRH01192762">
    <property type="protein sequence ID" value="JAE05134.1"/>
    <property type="molecule type" value="Transcribed_RNA"/>
</dbReference>
<evidence type="ECO:0000256" key="1">
    <source>
        <dbReference type="SAM" id="Phobius"/>
    </source>
</evidence>
<proteinExistence type="predicted"/>
<dbReference type="AlphaFoldDB" id="A0A0A9F1S4"/>
<name>A0A0A9F1S4_ARUDO</name>
<accession>A0A0A9F1S4</accession>
<evidence type="ECO:0000313" key="2">
    <source>
        <dbReference type="EMBL" id="JAE05134.1"/>
    </source>
</evidence>
<reference evidence="2" key="1">
    <citation type="submission" date="2014-09" db="EMBL/GenBank/DDBJ databases">
        <authorList>
            <person name="Magalhaes I.L.F."/>
            <person name="Oliveira U."/>
            <person name="Santos F.R."/>
            <person name="Vidigal T.H.D.A."/>
            <person name="Brescovit A.D."/>
            <person name="Santos A.J."/>
        </authorList>
    </citation>
    <scope>NUCLEOTIDE SEQUENCE</scope>
    <source>
        <tissue evidence="2">Shoot tissue taken approximately 20 cm above the soil surface</tissue>
    </source>
</reference>
<reference evidence="2" key="2">
    <citation type="journal article" date="2015" name="Data Brief">
        <title>Shoot transcriptome of the giant reed, Arundo donax.</title>
        <authorList>
            <person name="Barrero R.A."/>
            <person name="Guerrero F.D."/>
            <person name="Moolhuijzen P."/>
            <person name="Goolsby J.A."/>
            <person name="Tidwell J."/>
            <person name="Bellgard S.E."/>
            <person name="Bellgard M.I."/>
        </authorList>
    </citation>
    <scope>NUCLEOTIDE SEQUENCE</scope>
    <source>
        <tissue evidence="2">Shoot tissue taken approximately 20 cm above the soil surface</tissue>
    </source>
</reference>
<feature type="transmembrane region" description="Helical" evidence="1">
    <location>
        <begin position="28"/>
        <end position="46"/>
    </location>
</feature>